<gene>
    <name evidence="1" type="ORF">GCM10008957_47480</name>
</gene>
<dbReference type="RefSeq" id="WP_189093004.1">
    <property type="nucleotide sequence ID" value="NZ_BMQL01000052.1"/>
</dbReference>
<organism evidence="1 2">
    <name type="scientific">Deinococcus ruber</name>
    <dbReference type="NCBI Taxonomy" id="1848197"/>
    <lineage>
        <taxon>Bacteria</taxon>
        <taxon>Thermotogati</taxon>
        <taxon>Deinococcota</taxon>
        <taxon>Deinococci</taxon>
        <taxon>Deinococcales</taxon>
        <taxon>Deinococcaceae</taxon>
        <taxon>Deinococcus</taxon>
    </lineage>
</organism>
<protein>
    <submittedName>
        <fullName evidence="1">Uncharacterized protein</fullName>
    </submittedName>
</protein>
<dbReference type="Proteomes" id="UP000603865">
    <property type="component" value="Unassembled WGS sequence"/>
</dbReference>
<reference evidence="1" key="2">
    <citation type="submission" date="2020-09" db="EMBL/GenBank/DDBJ databases">
        <authorList>
            <person name="Sun Q."/>
            <person name="Ohkuma M."/>
        </authorList>
    </citation>
    <scope>NUCLEOTIDE SEQUENCE</scope>
    <source>
        <strain evidence="1">JCM 31311</strain>
    </source>
</reference>
<dbReference type="EMBL" id="BMQL01000052">
    <property type="protein sequence ID" value="GGR31306.1"/>
    <property type="molecule type" value="Genomic_DNA"/>
</dbReference>
<proteinExistence type="predicted"/>
<reference evidence="1" key="1">
    <citation type="journal article" date="2014" name="Int. J. Syst. Evol. Microbiol.">
        <title>Complete genome sequence of Corynebacterium casei LMG S-19264T (=DSM 44701T), isolated from a smear-ripened cheese.</title>
        <authorList>
            <consortium name="US DOE Joint Genome Institute (JGI-PGF)"/>
            <person name="Walter F."/>
            <person name="Albersmeier A."/>
            <person name="Kalinowski J."/>
            <person name="Ruckert C."/>
        </authorList>
    </citation>
    <scope>NUCLEOTIDE SEQUENCE</scope>
    <source>
        <strain evidence="1">JCM 31311</strain>
    </source>
</reference>
<evidence type="ECO:0000313" key="1">
    <source>
        <dbReference type="EMBL" id="GGR31306.1"/>
    </source>
</evidence>
<keyword evidence="2" id="KW-1185">Reference proteome</keyword>
<dbReference type="AlphaFoldDB" id="A0A918CMU7"/>
<comment type="caution">
    <text evidence="1">The sequence shown here is derived from an EMBL/GenBank/DDBJ whole genome shotgun (WGS) entry which is preliminary data.</text>
</comment>
<accession>A0A918CMU7</accession>
<evidence type="ECO:0000313" key="2">
    <source>
        <dbReference type="Proteomes" id="UP000603865"/>
    </source>
</evidence>
<name>A0A918CMU7_9DEIO</name>
<sequence length="96" mass="10756">MPVNHARSPHVQREIGRRAVDHSTPEYALNLPLELREAYGHVRGSGAFNRLSGVTLRALAIRSGWRVTRMQDALVQLIAARMIDTDQQAGTVWVLE</sequence>